<dbReference type="EMBL" id="JAIZAY010000009">
    <property type="protein sequence ID" value="KAJ8036201.1"/>
    <property type="molecule type" value="Genomic_DNA"/>
</dbReference>
<gene>
    <name evidence="1" type="ORF">HOLleu_20112</name>
</gene>
<protein>
    <submittedName>
        <fullName evidence="1">Uncharacterized protein</fullName>
    </submittedName>
</protein>
<proteinExistence type="predicted"/>
<dbReference type="OrthoDB" id="10055412at2759"/>
<comment type="caution">
    <text evidence="1">The sequence shown here is derived from an EMBL/GenBank/DDBJ whole genome shotgun (WGS) entry which is preliminary data.</text>
</comment>
<reference evidence="1" key="1">
    <citation type="submission" date="2021-10" db="EMBL/GenBank/DDBJ databases">
        <title>Tropical sea cucumber genome reveals ecological adaptation and Cuvierian tubules defense mechanism.</title>
        <authorList>
            <person name="Chen T."/>
        </authorList>
    </citation>
    <scope>NUCLEOTIDE SEQUENCE</scope>
    <source>
        <strain evidence="1">Nanhai2018</strain>
        <tissue evidence="1">Muscle</tissue>
    </source>
</reference>
<keyword evidence="2" id="KW-1185">Reference proteome</keyword>
<organism evidence="1 2">
    <name type="scientific">Holothuria leucospilota</name>
    <name type="common">Black long sea cucumber</name>
    <name type="synonym">Mertensiothuria leucospilota</name>
    <dbReference type="NCBI Taxonomy" id="206669"/>
    <lineage>
        <taxon>Eukaryota</taxon>
        <taxon>Metazoa</taxon>
        <taxon>Echinodermata</taxon>
        <taxon>Eleutherozoa</taxon>
        <taxon>Echinozoa</taxon>
        <taxon>Holothuroidea</taxon>
        <taxon>Aspidochirotacea</taxon>
        <taxon>Aspidochirotida</taxon>
        <taxon>Holothuriidae</taxon>
        <taxon>Holothuria</taxon>
    </lineage>
</organism>
<sequence length="398" mass="47070">MELQVHKVVPVISFSTPFIPSVRFTLVQNFPSAICDWELPISFITVIRKTLLPFTMTKNYPWALPLHPCSCTTGYQCFCELLTKLRAKTIEERDQTLMCAPETFKHFKRRERVQLSITRFSTSTEQSRLSTRRYTKEQGQKKRNRKRNIIWYNPPYSRHVTTKVEKRFSQLLDKHFPKGNILNKIFNRNNVKVSYSYMDNMANIISSHNKSLLSNVDRRTRECNCRIPADCPLEGRCQTKNIVCQATVTSQLGSYIYIGACDTEFKKRWYNHKSSFKLEHKRTDTELSKHIWTLRENNIDFDLNWKILKQANSYSHISKRCQLCLWEKFFIITERKSPILNSRTELISKQNKFELLQWTASHRISIRRRSLGAPDHIYMICDVQQEILTSCGRPLYRC</sequence>
<evidence type="ECO:0000313" key="2">
    <source>
        <dbReference type="Proteomes" id="UP001152320"/>
    </source>
</evidence>
<name>A0A9Q1C1A9_HOLLE</name>
<dbReference type="AlphaFoldDB" id="A0A9Q1C1A9"/>
<dbReference type="Proteomes" id="UP001152320">
    <property type="component" value="Chromosome 9"/>
</dbReference>
<accession>A0A9Q1C1A9</accession>
<evidence type="ECO:0000313" key="1">
    <source>
        <dbReference type="EMBL" id="KAJ8036201.1"/>
    </source>
</evidence>